<evidence type="ECO:0000256" key="4">
    <source>
        <dbReference type="ARBA" id="ARBA00023224"/>
    </source>
</evidence>
<comment type="subcellular location">
    <subcellularLocation>
        <location evidence="1">Membrane</location>
        <topology evidence="1">Multi-pass membrane protein</topology>
    </subcellularLocation>
</comment>
<evidence type="ECO:0000256" key="5">
    <source>
        <dbReference type="SAM" id="MobiDB-lite"/>
    </source>
</evidence>
<evidence type="ECO:0000256" key="3">
    <source>
        <dbReference type="ARBA" id="ARBA00023170"/>
    </source>
</evidence>
<accession>A0A0N0BH57</accession>
<organism evidence="6 7">
    <name type="scientific">Melipona quadrifasciata</name>
    <dbReference type="NCBI Taxonomy" id="166423"/>
    <lineage>
        <taxon>Eukaryota</taxon>
        <taxon>Metazoa</taxon>
        <taxon>Ecdysozoa</taxon>
        <taxon>Arthropoda</taxon>
        <taxon>Hexapoda</taxon>
        <taxon>Insecta</taxon>
        <taxon>Pterygota</taxon>
        <taxon>Neoptera</taxon>
        <taxon>Endopterygota</taxon>
        <taxon>Hymenoptera</taxon>
        <taxon>Apocrita</taxon>
        <taxon>Aculeata</taxon>
        <taxon>Apoidea</taxon>
        <taxon>Anthophila</taxon>
        <taxon>Apidae</taxon>
        <taxon>Melipona</taxon>
    </lineage>
</organism>
<dbReference type="Gene3D" id="1.20.1070.10">
    <property type="entry name" value="Rhodopsin 7-helix transmembrane proteins"/>
    <property type="match status" value="1"/>
</dbReference>
<proteinExistence type="predicted"/>
<keyword evidence="3 6" id="KW-0675">Receptor</keyword>
<evidence type="ECO:0000256" key="1">
    <source>
        <dbReference type="ARBA" id="ARBA00004141"/>
    </source>
</evidence>
<dbReference type="GO" id="GO:0043410">
    <property type="term" value="P:positive regulation of MAPK cascade"/>
    <property type="evidence" value="ECO:0007669"/>
    <property type="project" value="TreeGrafter"/>
</dbReference>
<dbReference type="OrthoDB" id="7635164at2759"/>
<dbReference type="GO" id="GO:0004989">
    <property type="term" value="F:octopamine receptor activity"/>
    <property type="evidence" value="ECO:0007669"/>
    <property type="project" value="TreeGrafter"/>
</dbReference>
<gene>
    <name evidence="6" type="ORF">WN51_12549</name>
</gene>
<keyword evidence="4" id="KW-0807">Transducer</keyword>
<protein>
    <submittedName>
        <fullName evidence="6">Octopamine receptor beta-3R</fullName>
    </submittedName>
</protein>
<dbReference type="PANTHER" id="PTHR24248">
    <property type="entry name" value="ADRENERGIC RECEPTOR-RELATED G-PROTEIN COUPLED RECEPTOR"/>
    <property type="match status" value="1"/>
</dbReference>
<evidence type="ECO:0000256" key="2">
    <source>
        <dbReference type="ARBA" id="ARBA00023040"/>
    </source>
</evidence>
<dbReference type="EMBL" id="KQ435758">
    <property type="protein sequence ID" value="KOX75761.1"/>
    <property type="molecule type" value="Genomic_DNA"/>
</dbReference>
<sequence>MDGLLIEILSGGIPQKGSGQPEVPDFSIKLVKRASNSLPERTREEKENPFQKREADPEKGGTLLRNFDLRTEIILSVCMFEVNRPYAVISSSVSFWIPGLVMIVMYCKIYKEAVRQREALSRASSNTVLNSVHMHRASTSRHHSRTSHQLLLHPSDASDFARPVTYRTAAELNVENDYSARGDVTEQIINYLRNILLLDANGLIVVTCSGFSSCCQIESDPEVRRHPKFKHRSSCFESSVLGLGGAIESKAGPQTCFQCRPCLLGRSIARSYRSRSVMRTRRGSFMDGDKRPYDTAPRLLFVGIPETIITTETGLQQCTTIYV</sequence>
<dbReference type="Proteomes" id="UP000053105">
    <property type="component" value="Unassembled WGS sequence"/>
</dbReference>
<name>A0A0N0BH57_9HYME</name>
<dbReference type="SUPFAM" id="SSF81321">
    <property type="entry name" value="Family A G protein-coupled receptor-like"/>
    <property type="match status" value="1"/>
</dbReference>
<reference evidence="6 7" key="1">
    <citation type="submission" date="2015-07" db="EMBL/GenBank/DDBJ databases">
        <title>The genome of Melipona quadrifasciata.</title>
        <authorList>
            <person name="Pan H."/>
            <person name="Kapheim K."/>
        </authorList>
    </citation>
    <scope>NUCLEOTIDE SEQUENCE [LARGE SCALE GENOMIC DNA]</scope>
    <source>
        <strain evidence="6">0111107301</strain>
        <tissue evidence="6">Whole body</tissue>
    </source>
</reference>
<feature type="region of interest" description="Disordered" evidence="5">
    <location>
        <begin position="34"/>
        <end position="59"/>
    </location>
</feature>
<evidence type="ECO:0000313" key="7">
    <source>
        <dbReference type="Proteomes" id="UP000053105"/>
    </source>
</evidence>
<feature type="compositionally biased region" description="Basic and acidic residues" evidence="5">
    <location>
        <begin position="40"/>
        <end position="59"/>
    </location>
</feature>
<evidence type="ECO:0000313" key="6">
    <source>
        <dbReference type="EMBL" id="KOX75761.1"/>
    </source>
</evidence>
<dbReference type="GO" id="GO:0071880">
    <property type="term" value="P:adenylate cyclase-activating adrenergic receptor signaling pathway"/>
    <property type="evidence" value="ECO:0007669"/>
    <property type="project" value="TreeGrafter"/>
</dbReference>
<dbReference type="AlphaFoldDB" id="A0A0N0BH57"/>
<keyword evidence="7" id="KW-1185">Reference proteome</keyword>
<dbReference type="STRING" id="166423.A0A0N0BH57"/>
<dbReference type="PANTHER" id="PTHR24248:SF66">
    <property type="entry name" value="OCTOPAMINE RECEPTOR BETA-3R"/>
    <property type="match status" value="1"/>
</dbReference>
<dbReference type="GO" id="GO:0005886">
    <property type="term" value="C:plasma membrane"/>
    <property type="evidence" value="ECO:0007669"/>
    <property type="project" value="TreeGrafter"/>
</dbReference>
<keyword evidence="2" id="KW-0297">G-protein coupled receptor</keyword>